<evidence type="ECO:0000313" key="7">
    <source>
        <dbReference type="EMBL" id="TCN44990.1"/>
    </source>
</evidence>
<comment type="similarity">
    <text evidence="2">Belongs to the histone deacetylase family.</text>
</comment>
<sequence length="344" mass="36174">MKAVYSDRHRLHSPGTVVERGVARPSRDVPERLDALLRAVRRAGLAVVDAVDHGMTPLAAVHTDRYLDFLAASQGAGHGSLAPAVFESRPDAYRPDWSPIAKAGFHLRDQLTPVGAGTWQAAYWAAQVALTAAALIQEGERRAYALCRPSGHHAGRDFGGGATYLNNAAIAARALASSFGRTSLIDVDVHHGNGTQDIFWEDPHTFFASLHRSPAGYYPHLTGFADEAGGRSAPGRTLNHPLAEGTGDAAYLTAFGTCLDAALAHRPAVLIVSLGFDALASDPAQGLQLTAGAFGTMGDVLGRLNLPVLLIQEGGYDLANLEQAATRFLSAFRQHGAAGDGGAC</sequence>
<keyword evidence="3" id="KW-0479">Metal-binding</keyword>
<dbReference type="PANTHER" id="PTHR10625:SF17">
    <property type="entry name" value="HISTONE DEACETYLASE 8"/>
    <property type="match status" value="1"/>
</dbReference>
<dbReference type="PRINTS" id="PR01270">
    <property type="entry name" value="HDASUPER"/>
</dbReference>
<reference evidence="7 8" key="1">
    <citation type="submission" date="2019-03" db="EMBL/GenBank/DDBJ databases">
        <title>Genomic Encyclopedia of Type Strains, Phase IV (KMG-IV): sequencing the most valuable type-strain genomes for metagenomic binning, comparative biology and taxonomic classification.</title>
        <authorList>
            <person name="Goeker M."/>
        </authorList>
    </citation>
    <scope>NUCLEOTIDE SEQUENCE [LARGE SCALE GENOMIC DNA]</scope>
    <source>
        <strain evidence="7 8">DSM 18401</strain>
    </source>
</reference>
<dbReference type="AlphaFoldDB" id="A0A4V2RIP4"/>
<dbReference type="InterPro" id="IPR023696">
    <property type="entry name" value="Ureohydrolase_dom_sf"/>
</dbReference>
<evidence type="ECO:0000256" key="2">
    <source>
        <dbReference type="ARBA" id="ARBA00005947"/>
    </source>
</evidence>
<dbReference type="Gene3D" id="3.40.800.20">
    <property type="entry name" value="Histone deacetylase domain"/>
    <property type="match status" value="1"/>
</dbReference>
<dbReference type="CDD" id="cd10001">
    <property type="entry name" value="HDAC_classII_APAH"/>
    <property type="match status" value="1"/>
</dbReference>
<keyword evidence="8" id="KW-1185">Reference proteome</keyword>
<dbReference type="InterPro" id="IPR000286">
    <property type="entry name" value="HDACs"/>
</dbReference>
<comment type="caution">
    <text evidence="7">The sequence shown here is derived from an EMBL/GenBank/DDBJ whole genome shotgun (WGS) entry which is preliminary data.</text>
</comment>
<dbReference type="InterPro" id="IPR037138">
    <property type="entry name" value="His_deacetylse_dom_sf"/>
</dbReference>
<dbReference type="GO" id="GO:0016787">
    <property type="term" value="F:hydrolase activity"/>
    <property type="evidence" value="ECO:0007669"/>
    <property type="project" value="UniProtKB-KW"/>
</dbReference>
<keyword evidence="5" id="KW-0862">Zinc</keyword>
<dbReference type="InterPro" id="IPR023801">
    <property type="entry name" value="His_deacetylse_dom"/>
</dbReference>
<dbReference type="GO" id="GO:0046872">
    <property type="term" value="F:metal ion binding"/>
    <property type="evidence" value="ECO:0007669"/>
    <property type="project" value="UniProtKB-KW"/>
</dbReference>
<dbReference type="Pfam" id="PF00850">
    <property type="entry name" value="Hist_deacetyl"/>
    <property type="match status" value="1"/>
</dbReference>
<evidence type="ECO:0000313" key="8">
    <source>
        <dbReference type="Proteomes" id="UP000295351"/>
    </source>
</evidence>
<organism evidence="7 8">
    <name type="scientific">Shinella granuli</name>
    <dbReference type="NCBI Taxonomy" id="323621"/>
    <lineage>
        <taxon>Bacteria</taxon>
        <taxon>Pseudomonadati</taxon>
        <taxon>Pseudomonadota</taxon>
        <taxon>Alphaproteobacteria</taxon>
        <taxon>Hyphomicrobiales</taxon>
        <taxon>Rhizobiaceae</taxon>
        <taxon>Shinella</taxon>
    </lineage>
</organism>
<dbReference type="RefSeq" id="WP_133034700.1">
    <property type="nucleotide sequence ID" value="NZ_BAABEI010000003.1"/>
</dbReference>
<evidence type="ECO:0000256" key="4">
    <source>
        <dbReference type="ARBA" id="ARBA00022801"/>
    </source>
</evidence>
<dbReference type="GO" id="GO:0004407">
    <property type="term" value="F:histone deacetylase activity"/>
    <property type="evidence" value="ECO:0007669"/>
    <property type="project" value="TreeGrafter"/>
</dbReference>
<dbReference type="PANTHER" id="PTHR10625">
    <property type="entry name" value="HISTONE DEACETYLASE HDAC1-RELATED"/>
    <property type="match status" value="1"/>
</dbReference>
<name>A0A4V2RIP4_SHIGR</name>
<dbReference type="Proteomes" id="UP000295351">
    <property type="component" value="Unassembled WGS sequence"/>
</dbReference>
<accession>A0A4V2RIP4</accession>
<feature type="domain" description="Histone deacetylase" evidence="6">
    <location>
        <begin position="29"/>
        <end position="331"/>
    </location>
</feature>
<dbReference type="GO" id="GO:0040029">
    <property type="term" value="P:epigenetic regulation of gene expression"/>
    <property type="evidence" value="ECO:0007669"/>
    <property type="project" value="TreeGrafter"/>
</dbReference>
<evidence type="ECO:0000259" key="6">
    <source>
        <dbReference type="Pfam" id="PF00850"/>
    </source>
</evidence>
<dbReference type="SUPFAM" id="SSF52768">
    <property type="entry name" value="Arginase/deacetylase"/>
    <property type="match status" value="1"/>
</dbReference>
<dbReference type="EMBL" id="SLVX01000008">
    <property type="protein sequence ID" value="TCN44990.1"/>
    <property type="molecule type" value="Genomic_DNA"/>
</dbReference>
<comment type="cofactor">
    <cofactor evidence="1">
        <name>Zn(2+)</name>
        <dbReference type="ChEBI" id="CHEBI:29105"/>
    </cofactor>
</comment>
<keyword evidence="4" id="KW-0378">Hydrolase</keyword>
<evidence type="ECO:0000256" key="3">
    <source>
        <dbReference type="ARBA" id="ARBA00022723"/>
    </source>
</evidence>
<protein>
    <submittedName>
        <fullName evidence="7">Acetoin utilization deacetylase AcuC-like enzyme</fullName>
    </submittedName>
</protein>
<evidence type="ECO:0000256" key="5">
    <source>
        <dbReference type="ARBA" id="ARBA00022833"/>
    </source>
</evidence>
<proteinExistence type="inferred from homology"/>
<evidence type="ECO:0000256" key="1">
    <source>
        <dbReference type="ARBA" id="ARBA00001947"/>
    </source>
</evidence>
<gene>
    <name evidence="7" type="ORF">EV665_108130</name>
</gene>